<dbReference type="RefSeq" id="XP_001790752.1">
    <property type="nucleotide sequence ID" value="XM_001790700.1"/>
</dbReference>
<gene>
    <name evidence="2" type="ORF">SNOG_00055</name>
</gene>
<protein>
    <submittedName>
        <fullName evidence="2">Uncharacterized protein</fullName>
    </submittedName>
</protein>
<dbReference type="EMBL" id="CH445325">
    <property type="protein sequence ID" value="EAT91550.1"/>
    <property type="molecule type" value="Genomic_DNA"/>
</dbReference>
<feature type="compositionally biased region" description="Polar residues" evidence="1">
    <location>
        <begin position="89"/>
        <end position="99"/>
    </location>
</feature>
<dbReference type="Proteomes" id="UP000001055">
    <property type="component" value="Unassembled WGS sequence"/>
</dbReference>
<dbReference type="KEGG" id="pno:SNOG_00055"/>
<dbReference type="AlphaFoldDB" id="Q0V7F9"/>
<dbReference type="InParanoid" id="Q0V7F9"/>
<feature type="region of interest" description="Disordered" evidence="1">
    <location>
        <begin position="68"/>
        <end position="103"/>
    </location>
</feature>
<evidence type="ECO:0000256" key="1">
    <source>
        <dbReference type="SAM" id="MobiDB-lite"/>
    </source>
</evidence>
<evidence type="ECO:0000313" key="2">
    <source>
        <dbReference type="EMBL" id="EAT91550.1"/>
    </source>
</evidence>
<organism evidence="2 3">
    <name type="scientific">Phaeosphaeria nodorum (strain SN15 / ATCC MYA-4574 / FGSC 10173)</name>
    <name type="common">Glume blotch fungus</name>
    <name type="synonym">Parastagonospora nodorum</name>
    <dbReference type="NCBI Taxonomy" id="321614"/>
    <lineage>
        <taxon>Eukaryota</taxon>
        <taxon>Fungi</taxon>
        <taxon>Dikarya</taxon>
        <taxon>Ascomycota</taxon>
        <taxon>Pezizomycotina</taxon>
        <taxon>Dothideomycetes</taxon>
        <taxon>Pleosporomycetidae</taxon>
        <taxon>Pleosporales</taxon>
        <taxon>Pleosporineae</taxon>
        <taxon>Phaeosphaeriaceae</taxon>
        <taxon>Parastagonospora</taxon>
    </lineage>
</organism>
<accession>Q0V7F9</accession>
<proteinExistence type="predicted"/>
<reference evidence="3" key="1">
    <citation type="journal article" date="2007" name="Plant Cell">
        <title>Dothideomycete-plant interactions illuminated by genome sequencing and EST analysis of the wheat pathogen Stagonospora nodorum.</title>
        <authorList>
            <person name="Hane J.K."/>
            <person name="Lowe R.G."/>
            <person name="Solomon P.S."/>
            <person name="Tan K.C."/>
            <person name="Schoch C.L."/>
            <person name="Spatafora J.W."/>
            <person name="Crous P.W."/>
            <person name="Kodira C."/>
            <person name="Birren B.W."/>
            <person name="Galagan J.E."/>
            <person name="Torriani S.F."/>
            <person name="McDonald B.A."/>
            <person name="Oliver R.P."/>
        </authorList>
    </citation>
    <scope>NUCLEOTIDE SEQUENCE [LARGE SCALE GENOMIC DNA]</scope>
    <source>
        <strain evidence="3">SN15 / ATCC MYA-4574 / FGSC 10173</strain>
    </source>
</reference>
<name>Q0V7F9_PHANO</name>
<dbReference type="GeneID" id="5967822"/>
<evidence type="ECO:0000313" key="3">
    <source>
        <dbReference type="Proteomes" id="UP000001055"/>
    </source>
</evidence>
<sequence>MATKVKTRIDYSLVRGTSVSYTPTKTERCVNVGNACAGPFEIERQTDLGLQLERDRYLPMPHDWSQDLTFSTKGKGPSPCKLGREGRITHNSFPTTSDGKQTKHFTLPGRIDMRHSVATSYTLTRYEDPGTTPKFTIEANTNAREFVDPVTSAKYRWVRNRRFSMLNEERYDF</sequence>